<accession>A0A409XYV5</accession>
<feature type="region of interest" description="Disordered" evidence="1">
    <location>
        <begin position="41"/>
        <end position="62"/>
    </location>
</feature>
<comment type="caution">
    <text evidence="2">The sequence shown here is derived from an EMBL/GenBank/DDBJ whole genome shotgun (WGS) entry which is preliminary data.</text>
</comment>
<feature type="non-terminal residue" evidence="2">
    <location>
        <position position="1"/>
    </location>
</feature>
<dbReference type="SUPFAM" id="SSF52540">
    <property type="entry name" value="P-loop containing nucleoside triphosphate hydrolases"/>
    <property type="match status" value="3"/>
</dbReference>
<dbReference type="Proteomes" id="UP000284706">
    <property type="component" value="Unassembled WGS sequence"/>
</dbReference>
<dbReference type="OrthoDB" id="2652593at2759"/>
<proteinExistence type="predicted"/>
<dbReference type="CDD" id="cd00882">
    <property type="entry name" value="Ras_like_GTPase"/>
    <property type="match status" value="1"/>
</dbReference>
<dbReference type="Gene3D" id="3.40.50.300">
    <property type="entry name" value="P-loop containing nucleotide triphosphate hydrolases"/>
    <property type="match status" value="3"/>
</dbReference>
<keyword evidence="3" id="KW-1185">Reference proteome</keyword>
<evidence type="ECO:0000313" key="2">
    <source>
        <dbReference type="EMBL" id="PPQ95958.1"/>
    </source>
</evidence>
<evidence type="ECO:0000256" key="1">
    <source>
        <dbReference type="SAM" id="MobiDB-lite"/>
    </source>
</evidence>
<dbReference type="EMBL" id="NHYE01001403">
    <property type="protein sequence ID" value="PPQ95958.1"/>
    <property type="molecule type" value="Genomic_DNA"/>
</dbReference>
<evidence type="ECO:0000313" key="3">
    <source>
        <dbReference type="Proteomes" id="UP000284706"/>
    </source>
</evidence>
<reference evidence="2 3" key="1">
    <citation type="journal article" date="2018" name="Evol. Lett.">
        <title>Horizontal gene cluster transfer increased hallucinogenic mushroom diversity.</title>
        <authorList>
            <person name="Reynolds H.T."/>
            <person name="Vijayakumar V."/>
            <person name="Gluck-Thaler E."/>
            <person name="Korotkin H.B."/>
            <person name="Matheny P.B."/>
            <person name="Slot J.C."/>
        </authorList>
    </citation>
    <scope>NUCLEOTIDE SEQUENCE [LARGE SCALE GENOMIC DNA]</scope>
    <source>
        <strain evidence="2 3">SRW20</strain>
    </source>
</reference>
<evidence type="ECO:0008006" key="4">
    <source>
        <dbReference type="Google" id="ProtNLM"/>
    </source>
</evidence>
<dbReference type="InParanoid" id="A0A409XYV5"/>
<dbReference type="InterPro" id="IPR027417">
    <property type="entry name" value="P-loop_NTPase"/>
</dbReference>
<name>A0A409XYV5_9AGAR</name>
<dbReference type="AlphaFoldDB" id="A0A409XYV5"/>
<sequence>LSETIFPLFSSCLLTTVIFRSAVTFFTVPLVPRMSSRGEYQRVCTTSTPPASPPPPQPKIYRNRGSFISADSVTITGGNMTQVLGDSQVHQTAASPNKPRRPRRHHHVSLNWIKRKIVKAGDVLLPDPDESDSVILVMGPPDSGKSTFIQTLFEKKEPDSFKCYKPPRSKDLAQWIIDDYRNPSDSRRGRLIIVEIPAFADTFEGDGECLRRISAWLAQCYLDKVKITGAIYLHDISLPRLNNSVRRNLDLFHALCGQAGVSSMVFTTTKWTNNPHYSKVEELREKQLKEEIWKDMNPDSHTVYRFQGTCESAWNIVDHIMNRARQRYIPELRIQEEVVDCCLHIPETDAGRLLYSMLVEMRSLYRERISSWRTQFRDGDMDNDLRTFIEYEKKLSQDIKVLRVSWMGHIRRFFSNTYCEFLFIFAPHHLHIVHSSRVITNARTVGITGATITAFSDQRVFNTITQAVTTVAKAKSGRWKKSLFKLGDPCYKGTSNDTVILVMGPPGCGKSFFIDTLTERQRSPGGNEPRKIYHRILDQRLLPSIGANLNGQVVVAEIPSFDDTLEGDKELLRQISAWLANCYTAGMKFGGIVYLHDISVHRLNNSIRKNFDLFRSVCGELRFPSVAPTITRWSNVSEDVGNKRLKQLEENLWEDLVGAGCTVSKFDGTPESAREIVKRMLKRTSSIHLPDGLNIQEEVVDYHLHLPETDAGRLLYSMLKEMQQLYRQRIRAWEIQFDDKNMYEELQAFKDYEKQLGKDIRALEIGSATLAAPAPAREPDTIRVFSAFLWHMYTVEAAGVGSHSILSCKATNLIVLALSFITADSFAIFDSNMMQDLQDDHLTRVMAGLAKSKHLKRHHEVRVSKQWVNKNILRPGDVLPHDPIESDSAILVMGAPNSGKSTFIQTLLQEEKAEIFEHYPSPRARDLEQWVILLDDYISRRATSHGRLTIVEIPAFEDTFEGDGECLRRIAAWLTTCYMAQIRIIGAIYLHDISPAGTIPSLDKILRRNLDLLQALWGASVPERIIFASTKWTGDSYYYLFEEEREMQFKRDLGALMGVSPEFRRFQGSCDSAWEILYGITDRPQEPSALRIQQEIAVLRRCLLETDAGRLLYSMLLKERWLRRQRIKSEKLYTPQGGDMDPYLQDLIQSEKMLTENIQALLPRGIQALDIRFTENMRLLFKRTRGVSFEEWEQNSVYSLADSRTEVSDYGIYCRRMAYSQETLDSNLTIRQ</sequence>
<organism evidence="2 3">
    <name type="scientific">Gymnopilus dilepis</name>
    <dbReference type="NCBI Taxonomy" id="231916"/>
    <lineage>
        <taxon>Eukaryota</taxon>
        <taxon>Fungi</taxon>
        <taxon>Dikarya</taxon>
        <taxon>Basidiomycota</taxon>
        <taxon>Agaricomycotina</taxon>
        <taxon>Agaricomycetes</taxon>
        <taxon>Agaricomycetidae</taxon>
        <taxon>Agaricales</taxon>
        <taxon>Agaricineae</taxon>
        <taxon>Hymenogastraceae</taxon>
        <taxon>Gymnopilus</taxon>
    </lineage>
</organism>
<protein>
    <recommendedName>
        <fullName evidence="4">G domain-containing protein</fullName>
    </recommendedName>
</protein>
<gene>
    <name evidence="2" type="ORF">CVT26_016124</name>
</gene>